<evidence type="ECO:0000313" key="2">
    <source>
        <dbReference type="EMBL" id="KKL28731.1"/>
    </source>
</evidence>
<gene>
    <name evidence="2" type="ORF">LCGC14_2372190</name>
</gene>
<evidence type="ECO:0000256" key="1">
    <source>
        <dbReference type="SAM" id="Coils"/>
    </source>
</evidence>
<name>A0A0F9EFX8_9ZZZZ</name>
<feature type="non-terminal residue" evidence="2">
    <location>
        <position position="1"/>
    </location>
</feature>
<dbReference type="AlphaFoldDB" id="A0A0F9EFX8"/>
<organism evidence="2">
    <name type="scientific">marine sediment metagenome</name>
    <dbReference type="NCBI Taxonomy" id="412755"/>
    <lineage>
        <taxon>unclassified sequences</taxon>
        <taxon>metagenomes</taxon>
        <taxon>ecological metagenomes</taxon>
    </lineage>
</organism>
<protein>
    <submittedName>
        <fullName evidence="2">Uncharacterized protein</fullName>
    </submittedName>
</protein>
<comment type="caution">
    <text evidence="2">The sequence shown here is derived from an EMBL/GenBank/DDBJ whole genome shotgun (WGS) entry which is preliminary data.</text>
</comment>
<sequence length="59" mass="6960">LSIDTERGELTEQRKSIQTELEHLEGLKKWYEEHQEILKEASKEVSKNVEGIKKEEVHV</sequence>
<keyword evidence="1" id="KW-0175">Coiled coil</keyword>
<feature type="coiled-coil region" evidence="1">
    <location>
        <begin position="7"/>
        <end position="44"/>
    </location>
</feature>
<accession>A0A0F9EFX8</accession>
<proteinExistence type="predicted"/>
<dbReference type="EMBL" id="LAZR01034991">
    <property type="protein sequence ID" value="KKL28731.1"/>
    <property type="molecule type" value="Genomic_DNA"/>
</dbReference>
<reference evidence="2" key="1">
    <citation type="journal article" date="2015" name="Nature">
        <title>Complex archaea that bridge the gap between prokaryotes and eukaryotes.</title>
        <authorList>
            <person name="Spang A."/>
            <person name="Saw J.H."/>
            <person name="Jorgensen S.L."/>
            <person name="Zaremba-Niedzwiedzka K."/>
            <person name="Martijn J."/>
            <person name="Lind A.E."/>
            <person name="van Eijk R."/>
            <person name="Schleper C."/>
            <person name="Guy L."/>
            <person name="Ettema T.J."/>
        </authorList>
    </citation>
    <scope>NUCLEOTIDE SEQUENCE</scope>
</reference>